<dbReference type="InterPro" id="IPR005142">
    <property type="entry name" value="eRF1_3"/>
</dbReference>
<dbReference type="InterPro" id="IPR004403">
    <property type="entry name" value="Peptide_chain-rel_eRF1/aRF1"/>
</dbReference>
<name>I1GSV5_BRADI</name>
<dbReference type="Gramene" id="KQK15467">
    <property type="protein sequence ID" value="KQK15467"/>
    <property type="gene ID" value="BRADI_1g23020v3"/>
</dbReference>
<reference evidence="3" key="3">
    <citation type="submission" date="2018-08" db="UniProtKB">
        <authorList>
            <consortium name="EnsemblPlants"/>
        </authorList>
    </citation>
    <scope>IDENTIFICATION</scope>
    <source>
        <strain evidence="3">cv. Bd21</strain>
    </source>
</reference>
<dbReference type="PANTHER" id="PTHR10113">
    <property type="entry name" value="PEPTIDE CHAIN RELEASE FACTOR SUBUNIT 1"/>
    <property type="match status" value="1"/>
</dbReference>
<dbReference type="SUPFAM" id="SSF55315">
    <property type="entry name" value="L30e-like"/>
    <property type="match status" value="1"/>
</dbReference>
<dbReference type="InterPro" id="IPR029064">
    <property type="entry name" value="Ribosomal_eL30-like_sf"/>
</dbReference>
<dbReference type="HOGENOM" id="CLU_1605005_0_0_1"/>
<proteinExistence type="predicted"/>
<feature type="domain" description="eRF1" evidence="1">
    <location>
        <begin position="98"/>
        <end position="152"/>
    </location>
</feature>
<evidence type="ECO:0000313" key="4">
    <source>
        <dbReference type="Proteomes" id="UP000008810"/>
    </source>
</evidence>
<dbReference type="OrthoDB" id="1927066at2759"/>
<evidence type="ECO:0000259" key="1">
    <source>
        <dbReference type="Pfam" id="PF03465"/>
    </source>
</evidence>
<dbReference type="EnsemblPlants" id="KQK15467">
    <property type="protein sequence ID" value="KQK15467"/>
    <property type="gene ID" value="BRADI_1g23020v3"/>
</dbReference>
<evidence type="ECO:0000313" key="3">
    <source>
        <dbReference type="EnsemblPlants" id="KQK15467"/>
    </source>
</evidence>
<sequence length="166" mass="18291">MGGGPGPNVGLYRVPAYGPLSWAQKRGRLAASPNGQPSAHCMDGPIICGWGTWAELPRRSSNTTASRRLIAPKHLSWSGLRLPEQELDQSNFGDPETNAELEVQDKTSLLEWFANEYKKFGCSLEFVTNKSQEGSQFCKGFGGIGGMLRYQLDIRSFDEGLYEDSD</sequence>
<keyword evidence="4" id="KW-1185">Reference proteome</keyword>
<protein>
    <recommendedName>
        <fullName evidence="1">eRF1 domain-containing protein</fullName>
    </recommendedName>
</protein>
<dbReference type="Proteomes" id="UP000008810">
    <property type="component" value="Chromosome 1"/>
</dbReference>
<gene>
    <name evidence="2" type="ORF">BRADI_1g23020v3</name>
</gene>
<accession>I1GSV5</accession>
<dbReference type="STRING" id="15368.I1GSV5"/>
<reference evidence="2" key="2">
    <citation type="submission" date="2017-06" db="EMBL/GenBank/DDBJ databases">
        <title>WGS assembly of Brachypodium distachyon.</title>
        <authorList>
            <consortium name="The International Brachypodium Initiative"/>
            <person name="Lucas S."/>
            <person name="Harmon-Smith M."/>
            <person name="Lail K."/>
            <person name="Tice H."/>
            <person name="Grimwood J."/>
            <person name="Bruce D."/>
            <person name="Barry K."/>
            <person name="Shu S."/>
            <person name="Lindquist E."/>
            <person name="Wang M."/>
            <person name="Pitluck S."/>
            <person name="Vogel J.P."/>
            <person name="Garvin D.F."/>
            <person name="Mockler T.C."/>
            <person name="Schmutz J."/>
            <person name="Rokhsar D."/>
            <person name="Bevan M.W."/>
        </authorList>
    </citation>
    <scope>NUCLEOTIDE SEQUENCE</scope>
    <source>
        <strain evidence="2">Bd21</strain>
    </source>
</reference>
<reference evidence="2 3" key="1">
    <citation type="journal article" date="2010" name="Nature">
        <title>Genome sequencing and analysis of the model grass Brachypodium distachyon.</title>
        <authorList>
            <consortium name="International Brachypodium Initiative"/>
        </authorList>
    </citation>
    <scope>NUCLEOTIDE SEQUENCE [LARGE SCALE GENOMIC DNA]</scope>
    <source>
        <strain evidence="2 3">Bd21</strain>
    </source>
</reference>
<dbReference type="InParanoid" id="I1GSV5"/>
<dbReference type="EMBL" id="CM000880">
    <property type="protein sequence ID" value="KQK15467.1"/>
    <property type="molecule type" value="Genomic_DNA"/>
</dbReference>
<dbReference type="eggNOG" id="KOG0688">
    <property type="taxonomic scope" value="Eukaryota"/>
</dbReference>
<dbReference type="Pfam" id="PF03465">
    <property type="entry name" value="eRF1_3"/>
    <property type="match status" value="1"/>
</dbReference>
<organism evidence="2">
    <name type="scientific">Brachypodium distachyon</name>
    <name type="common">Purple false brome</name>
    <name type="synonym">Trachynia distachya</name>
    <dbReference type="NCBI Taxonomy" id="15368"/>
    <lineage>
        <taxon>Eukaryota</taxon>
        <taxon>Viridiplantae</taxon>
        <taxon>Streptophyta</taxon>
        <taxon>Embryophyta</taxon>
        <taxon>Tracheophyta</taxon>
        <taxon>Spermatophyta</taxon>
        <taxon>Magnoliopsida</taxon>
        <taxon>Liliopsida</taxon>
        <taxon>Poales</taxon>
        <taxon>Poaceae</taxon>
        <taxon>BOP clade</taxon>
        <taxon>Pooideae</taxon>
        <taxon>Stipodae</taxon>
        <taxon>Brachypodieae</taxon>
        <taxon>Brachypodium</taxon>
    </lineage>
</organism>
<evidence type="ECO:0000313" key="2">
    <source>
        <dbReference type="EMBL" id="KQK15467.1"/>
    </source>
</evidence>
<dbReference type="AlphaFoldDB" id="I1GSV5"/>
<dbReference type="GO" id="GO:0003747">
    <property type="term" value="F:translation release factor activity"/>
    <property type="evidence" value="ECO:0007669"/>
    <property type="project" value="InterPro"/>
</dbReference>
<dbReference type="Gene3D" id="3.30.1330.30">
    <property type="match status" value="1"/>
</dbReference>